<dbReference type="Gene3D" id="3.40.30.10">
    <property type="entry name" value="Glutaredoxin"/>
    <property type="match status" value="1"/>
</dbReference>
<evidence type="ECO:0000313" key="8">
    <source>
        <dbReference type="Proteomes" id="UP001235849"/>
    </source>
</evidence>
<feature type="transmembrane region" description="Helical" evidence="5">
    <location>
        <begin position="31"/>
        <end position="52"/>
    </location>
</feature>
<keyword evidence="5" id="KW-0812">Transmembrane</keyword>
<proteinExistence type="predicted"/>
<evidence type="ECO:0000256" key="1">
    <source>
        <dbReference type="ARBA" id="ARBA00022729"/>
    </source>
</evidence>
<dbReference type="PANTHER" id="PTHR13887:SF14">
    <property type="entry name" value="DISULFIDE BOND FORMATION PROTEIN D"/>
    <property type="match status" value="1"/>
</dbReference>
<dbReference type="InterPro" id="IPR001853">
    <property type="entry name" value="DSBA-like_thioredoxin_dom"/>
</dbReference>
<evidence type="ECO:0000256" key="3">
    <source>
        <dbReference type="ARBA" id="ARBA00023157"/>
    </source>
</evidence>
<protein>
    <submittedName>
        <fullName evidence="7">Thioredoxin domain-containing protein</fullName>
    </submittedName>
</protein>
<organism evidence="7 8">
    <name type="scientific">Roseofilum capinflatum BLCC-M114</name>
    <dbReference type="NCBI Taxonomy" id="3022440"/>
    <lineage>
        <taxon>Bacteria</taxon>
        <taxon>Bacillati</taxon>
        <taxon>Cyanobacteriota</taxon>
        <taxon>Cyanophyceae</taxon>
        <taxon>Desertifilales</taxon>
        <taxon>Desertifilaceae</taxon>
        <taxon>Roseofilum</taxon>
        <taxon>Roseofilum capinflatum</taxon>
    </lineage>
</organism>
<keyword evidence="1" id="KW-0732">Signal</keyword>
<evidence type="ECO:0000313" key="7">
    <source>
        <dbReference type="EMBL" id="MDJ1173740.1"/>
    </source>
</evidence>
<evidence type="ECO:0000256" key="2">
    <source>
        <dbReference type="ARBA" id="ARBA00023002"/>
    </source>
</evidence>
<evidence type="ECO:0000259" key="6">
    <source>
        <dbReference type="PROSITE" id="PS51352"/>
    </source>
</evidence>
<sequence length="278" mass="31061">MTALPSIKQTEIMVNCCKIGDRTSDTEHYRLLKSAIALILSFLILCGATFPAQAANAKLEQQVLEIIRNHPEVIIESVQTYQQQQQQSLQQKRLAFLDTLNREPETIIGNSPTTGADNPQVFLIEFSDFQCPFCARAHDTVAQFIDKHPQVQLVYKHFPLSQLHPQAEQAAYAAWAAQQQGQFWAYHDALFAQQDRLSESFYEQLAQDLELDLEQFQQDLAIAPSAIEADQELATQLGLSGTPFFVMFAPGEPQGKGESFSGAIGLEEMEEILQNVSG</sequence>
<name>A0ABT7B3J9_9CYAN</name>
<evidence type="ECO:0000256" key="5">
    <source>
        <dbReference type="SAM" id="Phobius"/>
    </source>
</evidence>
<keyword evidence="5" id="KW-1133">Transmembrane helix</keyword>
<keyword evidence="5" id="KW-0472">Membrane</keyword>
<keyword evidence="3" id="KW-1015">Disulfide bond</keyword>
<keyword evidence="8" id="KW-1185">Reference proteome</keyword>
<gene>
    <name evidence="7" type="ORF">PMG25_06500</name>
</gene>
<dbReference type="Proteomes" id="UP001235849">
    <property type="component" value="Unassembled WGS sequence"/>
</dbReference>
<dbReference type="InterPro" id="IPR013766">
    <property type="entry name" value="Thioredoxin_domain"/>
</dbReference>
<feature type="domain" description="Thioredoxin" evidence="6">
    <location>
        <begin position="44"/>
        <end position="278"/>
    </location>
</feature>
<comment type="caution">
    <text evidence="7">The sequence shown here is derived from an EMBL/GenBank/DDBJ whole genome shotgun (WGS) entry which is preliminary data.</text>
</comment>
<dbReference type="EMBL" id="JAQOSO010000029">
    <property type="protein sequence ID" value="MDJ1173740.1"/>
    <property type="molecule type" value="Genomic_DNA"/>
</dbReference>
<accession>A0ABT7B3J9</accession>
<dbReference type="PROSITE" id="PS51352">
    <property type="entry name" value="THIOREDOXIN_2"/>
    <property type="match status" value="1"/>
</dbReference>
<dbReference type="RefSeq" id="WP_283766090.1">
    <property type="nucleotide sequence ID" value="NZ_JAQOSO010000029.1"/>
</dbReference>
<keyword evidence="2" id="KW-0560">Oxidoreductase</keyword>
<dbReference type="InterPro" id="IPR036249">
    <property type="entry name" value="Thioredoxin-like_sf"/>
</dbReference>
<evidence type="ECO:0000256" key="4">
    <source>
        <dbReference type="ARBA" id="ARBA00023284"/>
    </source>
</evidence>
<dbReference type="SUPFAM" id="SSF52833">
    <property type="entry name" value="Thioredoxin-like"/>
    <property type="match status" value="1"/>
</dbReference>
<dbReference type="PANTHER" id="PTHR13887">
    <property type="entry name" value="GLUTATHIONE S-TRANSFERASE KAPPA"/>
    <property type="match status" value="1"/>
</dbReference>
<keyword evidence="4" id="KW-0676">Redox-active center</keyword>
<reference evidence="7 8" key="1">
    <citation type="submission" date="2023-01" db="EMBL/GenBank/DDBJ databases">
        <title>Novel diversity within Roseofilum (Cyanobacteria; Desertifilaceae) from marine benthic mats with descriptions of four novel species.</title>
        <authorList>
            <person name="Wang Y."/>
            <person name="Berthold D.E."/>
            <person name="Hu J."/>
            <person name="Lefler F.W."/>
            <person name="Laughinghouse H.D. IV."/>
        </authorList>
    </citation>
    <scope>NUCLEOTIDE SEQUENCE [LARGE SCALE GENOMIC DNA]</scope>
    <source>
        <strain evidence="7 8">BLCC-M114</strain>
    </source>
</reference>
<dbReference type="Pfam" id="PF01323">
    <property type="entry name" value="DSBA"/>
    <property type="match status" value="1"/>
</dbReference>